<evidence type="ECO:0000256" key="2">
    <source>
        <dbReference type="SAM" id="SignalP"/>
    </source>
</evidence>
<evidence type="ECO:0000313" key="3">
    <source>
        <dbReference type="EMBL" id="KAK7489540.1"/>
    </source>
</evidence>
<sequence length="126" mass="13828">MAHTVKIPGHLSMYGLLLLILANVFCVHVQQVSANTYLPPGLTGLKNNRTLQDKLHRDEWMRTLIEKLGKVVVDNVTDAVVPDGNKTAEDGSASEQVVTHVRSSPPPPRAYPPYFVFAKSSGKVHT</sequence>
<evidence type="ECO:0000313" key="4">
    <source>
        <dbReference type="Proteomes" id="UP001519460"/>
    </source>
</evidence>
<reference evidence="3 4" key="1">
    <citation type="journal article" date="2023" name="Sci. Data">
        <title>Genome assembly of the Korean intertidal mud-creeper Batillaria attramentaria.</title>
        <authorList>
            <person name="Patra A.K."/>
            <person name="Ho P.T."/>
            <person name="Jun S."/>
            <person name="Lee S.J."/>
            <person name="Kim Y."/>
            <person name="Won Y.J."/>
        </authorList>
    </citation>
    <scope>NUCLEOTIDE SEQUENCE [LARGE SCALE GENOMIC DNA]</scope>
    <source>
        <strain evidence="3">Wonlab-2016</strain>
    </source>
</reference>
<comment type="caution">
    <text evidence="3">The sequence shown here is derived from an EMBL/GenBank/DDBJ whole genome shotgun (WGS) entry which is preliminary data.</text>
</comment>
<accession>A0ABD0KQJ0</accession>
<organism evidence="3 4">
    <name type="scientific">Batillaria attramentaria</name>
    <dbReference type="NCBI Taxonomy" id="370345"/>
    <lineage>
        <taxon>Eukaryota</taxon>
        <taxon>Metazoa</taxon>
        <taxon>Spiralia</taxon>
        <taxon>Lophotrochozoa</taxon>
        <taxon>Mollusca</taxon>
        <taxon>Gastropoda</taxon>
        <taxon>Caenogastropoda</taxon>
        <taxon>Sorbeoconcha</taxon>
        <taxon>Cerithioidea</taxon>
        <taxon>Batillariidae</taxon>
        <taxon>Batillaria</taxon>
    </lineage>
</organism>
<protein>
    <submittedName>
        <fullName evidence="3">Uncharacterized protein</fullName>
    </submittedName>
</protein>
<keyword evidence="4" id="KW-1185">Reference proteome</keyword>
<dbReference type="Proteomes" id="UP001519460">
    <property type="component" value="Unassembled WGS sequence"/>
</dbReference>
<feature type="chain" id="PRO_5044894364" evidence="2">
    <location>
        <begin position="35"/>
        <end position="126"/>
    </location>
</feature>
<dbReference type="AlphaFoldDB" id="A0ABD0KQJ0"/>
<keyword evidence="2" id="KW-0732">Signal</keyword>
<feature type="region of interest" description="Disordered" evidence="1">
    <location>
        <begin position="82"/>
        <end position="106"/>
    </location>
</feature>
<name>A0ABD0KQJ0_9CAEN</name>
<gene>
    <name evidence="3" type="ORF">BaRGS_00019174</name>
</gene>
<proteinExistence type="predicted"/>
<evidence type="ECO:0000256" key="1">
    <source>
        <dbReference type="SAM" id="MobiDB-lite"/>
    </source>
</evidence>
<feature type="signal peptide" evidence="2">
    <location>
        <begin position="1"/>
        <end position="34"/>
    </location>
</feature>
<dbReference type="EMBL" id="JACVVK020000136">
    <property type="protein sequence ID" value="KAK7489540.1"/>
    <property type="molecule type" value="Genomic_DNA"/>
</dbReference>